<keyword evidence="3" id="KW-1185">Reference proteome</keyword>
<dbReference type="EMBL" id="MH830339">
    <property type="protein sequence ID" value="AYJ73184.1"/>
    <property type="molecule type" value="Genomic_DNA"/>
</dbReference>
<sequence>MKTKLIGWYNSMSTDTKAMIWFILITFPVILLMGVLSA</sequence>
<keyword evidence="1" id="KW-1133">Transmembrane helix</keyword>
<accession>A0A3B8DJ30</accession>
<name>A0A3B8DJ30_9CAUD</name>
<evidence type="ECO:0000256" key="1">
    <source>
        <dbReference type="SAM" id="Phobius"/>
    </source>
</evidence>
<dbReference type="Proteomes" id="UP000269143">
    <property type="component" value="Segment"/>
</dbReference>
<evidence type="ECO:0000313" key="2">
    <source>
        <dbReference type="EMBL" id="AYJ73184.1"/>
    </source>
</evidence>
<feature type="transmembrane region" description="Helical" evidence="1">
    <location>
        <begin position="18"/>
        <end position="36"/>
    </location>
</feature>
<keyword evidence="1" id="KW-0472">Membrane</keyword>
<protein>
    <submittedName>
        <fullName evidence="2">Uncharacterized protein</fullName>
    </submittedName>
</protein>
<proteinExistence type="predicted"/>
<evidence type="ECO:0000313" key="3">
    <source>
        <dbReference type="Proteomes" id="UP000269143"/>
    </source>
</evidence>
<gene>
    <name evidence="2" type="ORF">CPT_Stubb_044</name>
</gene>
<keyword evidence="1" id="KW-0812">Transmembrane</keyword>
<organism evidence="2 3">
    <name type="scientific">Proteus phage Stubb</name>
    <dbReference type="NCBI Taxonomy" id="2315597"/>
    <lineage>
        <taxon>Viruses</taxon>
        <taxon>Duplodnaviria</taxon>
        <taxon>Heunggongvirae</taxon>
        <taxon>Uroviricota</taxon>
        <taxon>Caudoviricetes</taxon>
        <taxon>Demerecviridae</taxon>
        <taxon>Novosibvirus</taxon>
        <taxon>Novosibvirus stubb</taxon>
    </lineage>
</organism>
<reference evidence="3" key="1">
    <citation type="submission" date="2018-09" db="EMBL/GenBank/DDBJ databases">
        <title>Complete genome of Proteus mirabilis phage Stubb.</title>
        <authorList>
            <person name="Bourgeois T.A."/>
            <person name="Lessor L."/>
            <person name="O'Leary C.J."/>
            <person name="Liu M."/>
        </authorList>
    </citation>
    <scope>NUCLEOTIDE SEQUENCE [LARGE SCALE GENOMIC DNA]</scope>
</reference>